<evidence type="ECO:0000313" key="5">
    <source>
        <dbReference type="EMBL" id="MBA8076871.1"/>
    </source>
</evidence>
<comment type="caution">
    <text evidence="5">The sequence shown here is derived from an EMBL/GenBank/DDBJ whole genome shotgun (WGS) entry which is preliminary data.</text>
</comment>
<comment type="subcellular location">
    <subcellularLocation>
        <location evidence="1">Fimbrium</location>
    </subcellularLocation>
</comment>
<dbReference type="EMBL" id="JABXRP010000001">
    <property type="protein sequence ID" value="MBA8076871.1"/>
    <property type="molecule type" value="Genomic_DNA"/>
</dbReference>
<dbReference type="Proteomes" id="UP000533461">
    <property type="component" value="Unassembled WGS sequence"/>
</dbReference>
<dbReference type="GO" id="GO:0009289">
    <property type="term" value="C:pilus"/>
    <property type="evidence" value="ECO:0007669"/>
    <property type="project" value="UniProtKB-SubCell"/>
</dbReference>
<evidence type="ECO:0000256" key="1">
    <source>
        <dbReference type="ARBA" id="ARBA00004561"/>
    </source>
</evidence>
<dbReference type="InterPro" id="IPR008966">
    <property type="entry name" value="Adhesion_dom_sf"/>
</dbReference>
<evidence type="ECO:0000256" key="2">
    <source>
        <dbReference type="ARBA" id="ARBA00006671"/>
    </source>
</evidence>
<dbReference type="InterPro" id="IPR000259">
    <property type="entry name" value="Adhesion_dom_fimbrial"/>
</dbReference>
<gene>
    <name evidence="5" type="ORF">HV056_09915</name>
</gene>
<keyword evidence="3" id="KW-0732">Signal</keyword>
<dbReference type="Gene3D" id="2.60.40.1090">
    <property type="entry name" value="Fimbrial-type adhesion domain"/>
    <property type="match status" value="1"/>
</dbReference>
<dbReference type="SUPFAM" id="SSF49401">
    <property type="entry name" value="Bacterial adhesins"/>
    <property type="match status" value="1"/>
</dbReference>
<dbReference type="AlphaFoldDB" id="A0A7W3DDT8"/>
<comment type="similarity">
    <text evidence="2">Belongs to the fimbrial protein family.</text>
</comment>
<sequence>MKKHMLAVVMASIMASATCAQAASTTTVNGGNIKFMGSVVDAPCAVALESEDQVVHIDQITLKSLGAKDAVSGQSKPFYVTLTNCDVSTYTNAAITFSGQSDAASAGALANTAGSGAATGVALRLFGPDGKQMDVNSGTASDTIPLSKGDNTIPMSVDYLTTGDKPTAGAVEAVATFQIIYS</sequence>
<accession>A0A7W3DDT8</accession>
<name>A0A7W3DDT8_ENTAS</name>
<organism evidence="5 6">
    <name type="scientific">Enterobacter asburiae</name>
    <dbReference type="NCBI Taxonomy" id="61645"/>
    <lineage>
        <taxon>Bacteria</taxon>
        <taxon>Pseudomonadati</taxon>
        <taxon>Pseudomonadota</taxon>
        <taxon>Gammaproteobacteria</taxon>
        <taxon>Enterobacterales</taxon>
        <taxon>Enterobacteriaceae</taxon>
        <taxon>Enterobacter</taxon>
        <taxon>Enterobacter cloacae complex</taxon>
    </lineage>
</organism>
<dbReference type="RefSeq" id="WP_064673587.1">
    <property type="nucleotide sequence ID" value="NZ_AP026886.1"/>
</dbReference>
<evidence type="ECO:0000313" key="6">
    <source>
        <dbReference type="Proteomes" id="UP000533461"/>
    </source>
</evidence>
<dbReference type="Pfam" id="PF00419">
    <property type="entry name" value="Fimbrial"/>
    <property type="match status" value="1"/>
</dbReference>
<evidence type="ECO:0000256" key="4">
    <source>
        <dbReference type="ARBA" id="ARBA00023263"/>
    </source>
</evidence>
<dbReference type="GO" id="GO:0043709">
    <property type="term" value="P:cell adhesion involved in single-species biofilm formation"/>
    <property type="evidence" value="ECO:0007669"/>
    <property type="project" value="TreeGrafter"/>
</dbReference>
<evidence type="ECO:0000256" key="3">
    <source>
        <dbReference type="ARBA" id="ARBA00022729"/>
    </source>
</evidence>
<dbReference type="PANTHER" id="PTHR33420:SF3">
    <property type="entry name" value="FIMBRIAL SUBUNIT ELFA"/>
    <property type="match status" value="1"/>
</dbReference>
<dbReference type="InterPro" id="IPR050263">
    <property type="entry name" value="Bact_Fimbrial_Adh_Pro"/>
</dbReference>
<proteinExistence type="inferred from homology"/>
<reference evidence="5 6" key="1">
    <citation type="submission" date="2020-06" db="EMBL/GenBank/DDBJ databases">
        <title>REHAB project genomes.</title>
        <authorList>
            <person name="Shaw L.P."/>
        </authorList>
    </citation>
    <scope>NUCLEOTIDE SEQUENCE [LARGE SCALE GENOMIC DNA]</scope>
    <source>
        <strain evidence="5 6">RHBSTW-00074</strain>
    </source>
</reference>
<protein>
    <submittedName>
        <fullName evidence="5">Fimbrial protein</fullName>
    </submittedName>
</protein>
<dbReference type="InterPro" id="IPR036937">
    <property type="entry name" value="Adhesion_dom_fimbrial_sf"/>
</dbReference>
<keyword evidence="4" id="KW-0281">Fimbrium</keyword>
<dbReference type="PANTHER" id="PTHR33420">
    <property type="entry name" value="FIMBRIAL SUBUNIT ELFA-RELATED"/>
    <property type="match status" value="1"/>
</dbReference>